<dbReference type="SUPFAM" id="SSF51735">
    <property type="entry name" value="NAD(P)-binding Rossmann-fold domains"/>
    <property type="match status" value="1"/>
</dbReference>
<protein>
    <recommendedName>
        <fullName evidence="4">Short-chain dehydrogenase</fullName>
    </recommendedName>
</protein>
<dbReference type="Pfam" id="PF00106">
    <property type="entry name" value="adh_short"/>
    <property type="match status" value="1"/>
</dbReference>
<dbReference type="EMBL" id="OU963870">
    <property type="protein sequence ID" value="CAH0395592.1"/>
    <property type="molecule type" value="Genomic_DNA"/>
</dbReference>
<dbReference type="AlphaFoldDB" id="A0A9P0AQ87"/>
<sequence length="131" mass="14719">MACIDIAEAERTAEEIREEIRVSHPSGKTGELVVKKLDLTSLESIRSCAEDIKRTERQIHILINNAGILPGTRRLTEDGFEHAYVTNYLGHFYLTCLLLPKVLASTPSRIVNVASKVYECKYFVNTAILVK</sequence>
<dbReference type="GO" id="GO:0016491">
    <property type="term" value="F:oxidoreductase activity"/>
    <property type="evidence" value="ECO:0007669"/>
    <property type="project" value="UniProtKB-KW"/>
</dbReference>
<evidence type="ECO:0000313" key="2">
    <source>
        <dbReference type="EMBL" id="CAH0395592.1"/>
    </source>
</evidence>
<gene>
    <name evidence="2" type="ORF">BEMITA_LOCUS13761</name>
</gene>
<reference evidence="2" key="1">
    <citation type="submission" date="2021-12" db="EMBL/GenBank/DDBJ databases">
        <authorList>
            <person name="King R."/>
        </authorList>
    </citation>
    <scope>NUCLEOTIDE SEQUENCE</scope>
</reference>
<organism evidence="2 3">
    <name type="scientific">Bemisia tabaci</name>
    <name type="common">Sweetpotato whitefly</name>
    <name type="synonym">Aleurodes tabaci</name>
    <dbReference type="NCBI Taxonomy" id="7038"/>
    <lineage>
        <taxon>Eukaryota</taxon>
        <taxon>Metazoa</taxon>
        <taxon>Ecdysozoa</taxon>
        <taxon>Arthropoda</taxon>
        <taxon>Hexapoda</taxon>
        <taxon>Insecta</taxon>
        <taxon>Pterygota</taxon>
        <taxon>Neoptera</taxon>
        <taxon>Paraneoptera</taxon>
        <taxon>Hemiptera</taxon>
        <taxon>Sternorrhyncha</taxon>
        <taxon>Aleyrodoidea</taxon>
        <taxon>Aleyrodidae</taxon>
        <taxon>Aleyrodinae</taxon>
        <taxon>Bemisia</taxon>
    </lineage>
</organism>
<dbReference type="InterPro" id="IPR036291">
    <property type="entry name" value="NAD(P)-bd_dom_sf"/>
</dbReference>
<dbReference type="Gene3D" id="3.40.50.720">
    <property type="entry name" value="NAD(P)-binding Rossmann-like Domain"/>
    <property type="match status" value="1"/>
</dbReference>
<accession>A0A9P0AQ87</accession>
<evidence type="ECO:0000313" key="3">
    <source>
        <dbReference type="Proteomes" id="UP001152759"/>
    </source>
</evidence>
<dbReference type="Proteomes" id="UP001152759">
    <property type="component" value="Chromosome 9"/>
</dbReference>
<dbReference type="InterPro" id="IPR002347">
    <property type="entry name" value="SDR_fam"/>
</dbReference>
<name>A0A9P0AQ87_BEMTA</name>
<dbReference type="PANTHER" id="PTHR43157">
    <property type="entry name" value="PHOSPHATIDYLINOSITOL-GLYCAN BIOSYNTHESIS CLASS F PROTEIN-RELATED"/>
    <property type="match status" value="1"/>
</dbReference>
<evidence type="ECO:0008006" key="4">
    <source>
        <dbReference type="Google" id="ProtNLM"/>
    </source>
</evidence>
<keyword evidence="1" id="KW-0560">Oxidoreductase</keyword>
<evidence type="ECO:0000256" key="1">
    <source>
        <dbReference type="ARBA" id="ARBA00023002"/>
    </source>
</evidence>
<proteinExistence type="predicted"/>
<dbReference type="PANTHER" id="PTHR43157:SF73">
    <property type="entry name" value="WW DOMAIN-CONTAINING OXIDOREDUCTASE-LIKE PROTEIN"/>
    <property type="match status" value="1"/>
</dbReference>
<keyword evidence="3" id="KW-1185">Reference proteome</keyword>